<dbReference type="Gene3D" id="3.40.50.10190">
    <property type="entry name" value="BRCT domain"/>
    <property type="match status" value="1"/>
</dbReference>
<evidence type="ECO:0000313" key="2">
    <source>
        <dbReference type="EMBL" id="BCG24585.1"/>
    </source>
</evidence>
<gene>
    <name evidence="2" type="ORF">TUM18999_27760</name>
    <name evidence="3" type="ORF">TUM20286_18080</name>
</gene>
<feature type="domain" description="BRCT" evidence="1">
    <location>
        <begin position="127"/>
        <end position="217"/>
    </location>
</feature>
<dbReference type="CDD" id="cd17748">
    <property type="entry name" value="BRCT_DNA_ligase_like"/>
    <property type="match status" value="1"/>
</dbReference>
<dbReference type="Pfam" id="PF00533">
    <property type="entry name" value="BRCT"/>
    <property type="match status" value="1"/>
</dbReference>
<dbReference type="PROSITE" id="PS50172">
    <property type="entry name" value="BRCT"/>
    <property type="match status" value="1"/>
</dbReference>
<protein>
    <recommendedName>
        <fullName evidence="1">BRCT domain-containing protein</fullName>
    </recommendedName>
</protein>
<dbReference type="InterPro" id="IPR001357">
    <property type="entry name" value="BRCT_dom"/>
</dbReference>
<dbReference type="EMBL" id="BQKM01000003">
    <property type="protein sequence ID" value="GJN52056.1"/>
    <property type="molecule type" value="Genomic_DNA"/>
</dbReference>
<dbReference type="SUPFAM" id="SSF52113">
    <property type="entry name" value="BRCT domain"/>
    <property type="match status" value="1"/>
</dbReference>
<evidence type="ECO:0000259" key="1">
    <source>
        <dbReference type="PROSITE" id="PS50172"/>
    </source>
</evidence>
<dbReference type="AlphaFoldDB" id="A0A6J4E5A6"/>
<reference evidence="2 4" key="1">
    <citation type="submission" date="2020-05" db="EMBL/GenBank/DDBJ databases">
        <title>Characterization of novel class B3 metallo-beta-lactamase from novel Pseudomonas species.</title>
        <authorList>
            <person name="Yamada K."/>
            <person name="Aoki K."/>
            <person name="Ishii Y."/>
        </authorList>
    </citation>
    <scope>NUCLEOTIDE SEQUENCE [LARGE SCALE GENOMIC DNA]</scope>
    <source>
        <strain evidence="2 4">TUM18999</strain>
        <strain evidence="3 5">TUM20286</strain>
    </source>
</reference>
<name>A0A6J4E5A6_9PSED</name>
<dbReference type="Proteomes" id="UP001054892">
    <property type="component" value="Unassembled WGS sequence"/>
</dbReference>
<evidence type="ECO:0000313" key="3">
    <source>
        <dbReference type="EMBL" id="GJN52056.1"/>
    </source>
</evidence>
<keyword evidence="5" id="KW-1185">Reference proteome</keyword>
<sequence length="443" mass="49104">MSSLSLNLYMKADGAAAQEAIRTFVRHVNAQDYAAVEAMDVEETLYDVDDIFAAAITLREREGLFHLEFESASSLEVELLVAFFHFLGATEIEISAFDSSTAETFYMDDACEYFDDHAARPWRWLPSPASGFVGRHVVVTGAFRDYTRPQLEALIAQKGGIIQKSVNGKTTLLVMGSKPGADKTGKAEALGVRTMDEDELLDVLAGGETLSVDPEALSPEQQDGPVIAYQYCFPDKDAPVVSLPGEVLEDLLAVLRGCGYLNEHYYQAQLESAREWHPGLAAKFKAYRHARDIPAELRGPLDPQTAWDISHLFREHNTKITSYAPHIYGADEKGDGHALAQIAAYSGLPLEDIQYQSKPGTQGSFTLSCRFEGRPYSVSFKFSENTFPKPFLRLLHDMASESEAWDFIFHTRPGEPSYAVIPRALAQGMARHGFLKPLHTRAI</sequence>
<organism evidence="2 4">
    <name type="scientific">Pseudomonas tohonis</name>
    <dbReference type="NCBI Taxonomy" id="2725477"/>
    <lineage>
        <taxon>Bacteria</taxon>
        <taxon>Pseudomonadati</taxon>
        <taxon>Pseudomonadota</taxon>
        <taxon>Gammaproteobacteria</taxon>
        <taxon>Pseudomonadales</taxon>
        <taxon>Pseudomonadaceae</taxon>
        <taxon>Pseudomonas</taxon>
    </lineage>
</organism>
<dbReference type="InterPro" id="IPR036420">
    <property type="entry name" value="BRCT_dom_sf"/>
</dbReference>
<accession>A0A6J4E5A6</accession>
<dbReference type="SMART" id="SM00292">
    <property type="entry name" value="BRCT"/>
    <property type="match status" value="1"/>
</dbReference>
<proteinExistence type="predicted"/>
<dbReference type="RefSeq" id="WP_173175629.1">
    <property type="nucleotide sequence ID" value="NZ_AP023189.1"/>
</dbReference>
<evidence type="ECO:0000313" key="4">
    <source>
        <dbReference type="Proteomes" id="UP000509383"/>
    </source>
</evidence>
<dbReference type="EMBL" id="AP023189">
    <property type="protein sequence ID" value="BCG24585.1"/>
    <property type="molecule type" value="Genomic_DNA"/>
</dbReference>
<evidence type="ECO:0000313" key="5">
    <source>
        <dbReference type="Proteomes" id="UP001054892"/>
    </source>
</evidence>
<dbReference type="KEGG" id="ptw:TUM18999_27760"/>
<dbReference type="Proteomes" id="UP000509383">
    <property type="component" value="Chromosome"/>
</dbReference>